<organism evidence="1 2">
    <name type="scientific">Leifsonia williamsii</name>
    <dbReference type="NCBI Taxonomy" id="3035919"/>
    <lineage>
        <taxon>Bacteria</taxon>
        <taxon>Bacillati</taxon>
        <taxon>Actinomycetota</taxon>
        <taxon>Actinomycetes</taxon>
        <taxon>Micrococcales</taxon>
        <taxon>Microbacteriaceae</taxon>
        <taxon>Leifsonia</taxon>
    </lineage>
</organism>
<comment type="caution">
    <text evidence="1">The sequence shown here is derived from an EMBL/GenBank/DDBJ whole genome shotgun (WGS) entry which is preliminary data.</text>
</comment>
<name>A0ABT8KAV8_9MICO</name>
<dbReference type="PANTHER" id="PTHR33361:SF2">
    <property type="entry name" value="DUF885 DOMAIN-CONTAINING PROTEIN"/>
    <property type="match status" value="1"/>
</dbReference>
<evidence type="ECO:0000313" key="2">
    <source>
        <dbReference type="Proteomes" id="UP001174208"/>
    </source>
</evidence>
<evidence type="ECO:0000313" key="1">
    <source>
        <dbReference type="EMBL" id="MDN4614589.1"/>
    </source>
</evidence>
<dbReference type="EMBL" id="JAROCF010000001">
    <property type="protein sequence ID" value="MDN4614589.1"/>
    <property type="molecule type" value="Genomic_DNA"/>
</dbReference>
<proteinExistence type="predicted"/>
<reference evidence="1" key="1">
    <citation type="submission" date="2023-06" db="EMBL/GenBank/DDBJ databases">
        <title>MT1 and MT2 Draft Genomes of Novel Species.</title>
        <authorList>
            <person name="Venkateswaran K."/>
        </authorList>
    </citation>
    <scope>NUCLEOTIDE SEQUENCE</scope>
    <source>
        <strain evidence="1">F6_8S_P_1B</strain>
    </source>
</reference>
<dbReference type="Pfam" id="PF05960">
    <property type="entry name" value="DUF885"/>
    <property type="match status" value="1"/>
</dbReference>
<dbReference type="Proteomes" id="UP001174208">
    <property type="component" value="Unassembled WGS sequence"/>
</dbReference>
<keyword evidence="2" id="KW-1185">Reference proteome</keyword>
<protein>
    <submittedName>
        <fullName evidence="1">DUF885 domain-containing protein</fullName>
    </submittedName>
</protein>
<dbReference type="RefSeq" id="WP_301210816.1">
    <property type="nucleotide sequence ID" value="NZ_JAROCF010000001.1"/>
</dbReference>
<dbReference type="PANTHER" id="PTHR33361">
    <property type="entry name" value="GLR0591 PROTEIN"/>
    <property type="match status" value="1"/>
</dbReference>
<sequence length="562" mass="60863">MSGSATREVADRHVSALAEHEPTAAQALGLASTRPLPDLSPEWAQERRALTRRTAAALRGAEPDGEADRSLHAAMTERMRSEAELFDTGFTARLLAPLASPVHEVRESFDDVVVTDDDAGDRVIERLQAVDGALADLRRRLGWARAAGRDSRFTGTGVAAARQVTAVADQIATWIDPRGIDYFSSIATAGLATARRQALDRAAASATAAFADLEDWLRSDLLPDAPREDAVGEHVYAQTARSFLGTELDLDEVYDYGWQELDRLFSEALSLSAQVLGGHVGDGGPGEVAAAARALDADQRHRVEGRANIVGWLNDRLDWTLETVGDAFDLPESIRDVDIVVPTAATGVVYYLPGAPDGSVRSKIVWTVPEGADAIGTWQEVTSFHHEGVPGHHLEHSINRANAGLHPWQRYLCEIHGYAEGWAHYSEQLSADLGLLRDPAERLGMVLGQLWRTVRIVADIGLHTGRRLRANPLGATGQWTPELARRFLTDIALVDPRTARFEVDRYLGWPGQALAFKVGAKLWTEARAAAGRAGASAADFHRRALGLGPMGLAPLRALLTDS</sequence>
<gene>
    <name evidence="1" type="ORF">P5G50_09000</name>
</gene>
<dbReference type="InterPro" id="IPR010281">
    <property type="entry name" value="DUF885"/>
</dbReference>
<accession>A0ABT8KAV8</accession>